<organism evidence="11 12">
    <name type="scientific">Winkia neuii subsp. anitrata</name>
    <dbReference type="NCBI Taxonomy" id="29318"/>
    <lineage>
        <taxon>Bacteria</taxon>
        <taxon>Bacillati</taxon>
        <taxon>Actinomycetota</taxon>
        <taxon>Actinomycetes</taxon>
        <taxon>Actinomycetales</taxon>
        <taxon>Actinomycetaceae</taxon>
        <taxon>Winkia</taxon>
    </lineage>
</organism>
<evidence type="ECO:0000256" key="6">
    <source>
        <dbReference type="ARBA" id="ARBA00022801"/>
    </source>
</evidence>
<evidence type="ECO:0000256" key="1">
    <source>
        <dbReference type="ARBA" id="ARBA00001947"/>
    </source>
</evidence>
<dbReference type="Pfam" id="PF02127">
    <property type="entry name" value="Peptidase_M18"/>
    <property type="match status" value="1"/>
</dbReference>
<keyword evidence="4 9" id="KW-0645">Protease</keyword>
<keyword evidence="5 9" id="KW-0479">Metal-binding</keyword>
<evidence type="ECO:0000256" key="9">
    <source>
        <dbReference type="RuleBase" id="RU004386"/>
    </source>
</evidence>
<gene>
    <name evidence="11" type="ORF">PIG85_02010</name>
</gene>
<dbReference type="AlphaFoldDB" id="A0AB38XQA5"/>
<dbReference type="RefSeq" id="WP_004806523.1">
    <property type="nucleotide sequence ID" value="NZ_CP116394.1"/>
</dbReference>
<dbReference type="GO" id="GO:0006508">
    <property type="term" value="P:proteolysis"/>
    <property type="evidence" value="ECO:0007669"/>
    <property type="project" value="UniProtKB-KW"/>
</dbReference>
<dbReference type="EC" id="3.4.11.-" evidence="10"/>
<evidence type="ECO:0000256" key="2">
    <source>
        <dbReference type="ARBA" id="ARBA00008290"/>
    </source>
</evidence>
<evidence type="ECO:0000313" key="12">
    <source>
        <dbReference type="Proteomes" id="UP001211044"/>
    </source>
</evidence>
<dbReference type="InterPro" id="IPR001948">
    <property type="entry name" value="Peptidase_M18"/>
</dbReference>
<proteinExistence type="inferred from homology"/>
<evidence type="ECO:0000256" key="7">
    <source>
        <dbReference type="ARBA" id="ARBA00022833"/>
    </source>
</evidence>
<evidence type="ECO:0000313" key="11">
    <source>
        <dbReference type="EMBL" id="WCE46444.1"/>
    </source>
</evidence>
<dbReference type="InterPro" id="IPR023358">
    <property type="entry name" value="Peptidase_M18_dom2"/>
</dbReference>
<reference evidence="11" key="1">
    <citation type="submission" date="2023-01" db="EMBL/GenBank/DDBJ databases">
        <title>Comparative Genomic Analysis of the Clinically-Derived Winkia Strain NY0527 Provides Evidence into the Taxonomic Reassignment of Winkia neuii and Characterizes Their Virulence Traits.</title>
        <authorList>
            <person name="Cai X."/>
            <person name="Peng Y."/>
            <person name="Li M."/>
            <person name="Qiu Y."/>
            <person name="Wang Y."/>
            <person name="Xu L."/>
            <person name="Hou Q."/>
        </authorList>
    </citation>
    <scope>NUCLEOTIDE SEQUENCE</scope>
    <source>
        <strain evidence="11">NY0527</strain>
    </source>
</reference>
<dbReference type="NCBIfam" id="NF002759">
    <property type="entry name" value="PRK02813.1"/>
    <property type="match status" value="1"/>
</dbReference>
<dbReference type="PANTHER" id="PTHR28570">
    <property type="entry name" value="ASPARTYL AMINOPEPTIDASE"/>
    <property type="match status" value="1"/>
</dbReference>
<dbReference type="SUPFAM" id="SSF53187">
    <property type="entry name" value="Zn-dependent exopeptidases"/>
    <property type="match status" value="1"/>
</dbReference>
<protein>
    <recommendedName>
        <fullName evidence="10">M18 family aminopeptidase</fullName>
        <ecNumber evidence="10">3.4.11.-</ecNumber>
    </recommendedName>
</protein>
<evidence type="ECO:0000256" key="10">
    <source>
        <dbReference type="RuleBase" id="RU004387"/>
    </source>
</evidence>
<keyword evidence="7 9" id="KW-0862">Zinc</keyword>
<keyword evidence="8 9" id="KW-0482">Metalloprotease</keyword>
<keyword evidence="6 9" id="KW-0378">Hydrolase</keyword>
<dbReference type="GO" id="GO:0008237">
    <property type="term" value="F:metallopeptidase activity"/>
    <property type="evidence" value="ECO:0007669"/>
    <property type="project" value="UniProtKB-KW"/>
</dbReference>
<sequence length="410" mass="43924">MSQEEQRQFLTDFIAHSPTSFHAAARACELLKQAGYNVEDEAQPFDASPGGHVVVRDGAFIAWYIPTSAKPGARIVGAHTDSPAFKLKPQPQFTTADGYNQLAVEVYGGMMPNSWLNRELGVAGRITDRTGKSHLVRTDTVAFLPQLAIHLDRSAGNKLELDRQKHLQPILQEEDILAVVAKEAGIAKQDIVGHDLLTYPTEGPRVFGGDYLASARQDNLLSTAAGLHALLDLEDSNHVAILACFDHEEVGSQSRSGACGPFLESVLNRIIGSETVEVREQFMAQTTCLSADVAHAVHPNYSEKHDPQHHPVFGGGPVLKLNAAQHYSTDSVGQAIFAAAAAEAGQPTQVFVSNNSSPCGSTIAPLTATRLGITTVDIGQPILSMHSAREVSFLPDFEATSAVMAAYLAS</sequence>
<dbReference type="GO" id="GO:0005737">
    <property type="term" value="C:cytoplasm"/>
    <property type="evidence" value="ECO:0007669"/>
    <property type="project" value="UniProtKB-ARBA"/>
</dbReference>
<dbReference type="EMBL" id="CP116394">
    <property type="protein sequence ID" value="WCE46444.1"/>
    <property type="molecule type" value="Genomic_DNA"/>
</dbReference>
<dbReference type="KEGG" id="wne:PIG85_02010"/>
<dbReference type="PRINTS" id="PR00932">
    <property type="entry name" value="AMINO1PTASE"/>
</dbReference>
<dbReference type="Gene3D" id="3.40.630.10">
    <property type="entry name" value="Zn peptidases"/>
    <property type="match status" value="1"/>
</dbReference>
<dbReference type="Gene3D" id="2.30.250.10">
    <property type="entry name" value="Aminopeptidase i, Domain 2"/>
    <property type="match status" value="1"/>
</dbReference>
<comment type="similarity">
    <text evidence="2 9">Belongs to the peptidase M18 family.</text>
</comment>
<dbReference type="Proteomes" id="UP001211044">
    <property type="component" value="Chromosome"/>
</dbReference>
<evidence type="ECO:0000256" key="5">
    <source>
        <dbReference type="ARBA" id="ARBA00022723"/>
    </source>
</evidence>
<dbReference type="GO" id="GO:0008270">
    <property type="term" value="F:zinc ion binding"/>
    <property type="evidence" value="ECO:0007669"/>
    <property type="project" value="InterPro"/>
</dbReference>
<accession>A0AB38XQA5</accession>
<evidence type="ECO:0000256" key="4">
    <source>
        <dbReference type="ARBA" id="ARBA00022670"/>
    </source>
</evidence>
<evidence type="ECO:0000256" key="8">
    <source>
        <dbReference type="ARBA" id="ARBA00023049"/>
    </source>
</evidence>
<dbReference type="PANTHER" id="PTHR28570:SF3">
    <property type="entry name" value="ASPARTYL AMINOPEPTIDASE"/>
    <property type="match status" value="1"/>
</dbReference>
<keyword evidence="3 9" id="KW-0031">Aminopeptidase</keyword>
<dbReference type="GO" id="GO:0004177">
    <property type="term" value="F:aminopeptidase activity"/>
    <property type="evidence" value="ECO:0007669"/>
    <property type="project" value="UniProtKB-KW"/>
</dbReference>
<name>A0AB38XQA5_9ACTO</name>
<evidence type="ECO:0000256" key="3">
    <source>
        <dbReference type="ARBA" id="ARBA00022438"/>
    </source>
</evidence>
<comment type="cofactor">
    <cofactor evidence="1 10">
        <name>Zn(2+)</name>
        <dbReference type="ChEBI" id="CHEBI:29105"/>
    </cofactor>
</comment>
<dbReference type="SUPFAM" id="SSF101821">
    <property type="entry name" value="Aminopeptidase/glucanase lid domain"/>
    <property type="match status" value="1"/>
</dbReference>